<comment type="similarity">
    <text evidence="3">Belongs to the type III secretion exporter family.</text>
</comment>
<evidence type="ECO:0000256" key="4">
    <source>
        <dbReference type="ARBA" id="ARBA00022448"/>
    </source>
</evidence>
<dbReference type="InterPro" id="IPR002010">
    <property type="entry name" value="T3SS_IM_R"/>
</dbReference>
<keyword evidence="4" id="KW-0813">Transport</keyword>
<dbReference type="PANTHER" id="PTHR30531:SF12">
    <property type="entry name" value="FLAGELLAR BIOSYNTHETIC PROTEIN FLHB"/>
    <property type="match status" value="1"/>
</dbReference>
<evidence type="ECO:0000256" key="8">
    <source>
        <dbReference type="ARBA" id="ARBA00022927"/>
    </source>
</evidence>
<evidence type="ECO:0000256" key="2">
    <source>
        <dbReference type="ARBA" id="ARBA00009772"/>
    </source>
</evidence>
<comment type="similarity">
    <text evidence="2 14">Belongs to the FliR/MopE/SpaR family.</text>
</comment>
<dbReference type="NCBIfam" id="TIGR01400">
    <property type="entry name" value="fliR"/>
    <property type="match status" value="1"/>
</dbReference>
<dbReference type="GO" id="GO:0044780">
    <property type="term" value="P:bacterial-type flagellum assembly"/>
    <property type="evidence" value="ECO:0007669"/>
    <property type="project" value="UniProtKB-UniRule"/>
</dbReference>
<dbReference type="SUPFAM" id="SSF160544">
    <property type="entry name" value="EscU C-terminal domain-like"/>
    <property type="match status" value="1"/>
</dbReference>
<dbReference type="Proteomes" id="UP000287872">
    <property type="component" value="Unassembled WGS sequence"/>
</dbReference>
<dbReference type="GO" id="GO:0009425">
    <property type="term" value="C:bacterial-type flagellum basal body"/>
    <property type="evidence" value="ECO:0007669"/>
    <property type="project" value="UniProtKB-SubCell"/>
</dbReference>
<comment type="caution">
    <text evidence="15">The sequence shown here is derived from an EMBL/GenBank/DDBJ whole genome shotgun (WGS) entry which is preliminary data.</text>
</comment>
<feature type="transmembrane region" description="Helical" evidence="14">
    <location>
        <begin position="404"/>
        <end position="422"/>
    </location>
</feature>
<evidence type="ECO:0000256" key="3">
    <source>
        <dbReference type="ARBA" id="ARBA00010690"/>
    </source>
</evidence>
<comment type="subcellular location">
    <subcellularLocation>
        <location evidence="14">Cell membrane</location>
        <topology evidence="14">Multi-pass membrane protein</topology>
    </subcellularLocation>
    <subcellularLocation>
        <location evidence="14">Bacterial flagellum basal body</location>
    </subcellularLocation>
</comment>
<dbReference type="GO" id="GO:0005886">
    <property type="term" value="C:plasma membrane"/>
    <property type="evidence" value="ECO:0007669"/>
    <property type="project" value="UniProtKB-SubCell"/>
</dbReference>
<feature type="transmembrane region" description="Helical" evidence="14">
    <location>
        <begin position="339"/>
        <end position="364"/>
    </location>
</feature>
<dbReference type="NCBIfam" id="TIGR00328">
    <property type="entry name" value="flhB"/>
    <property type="match status" value="1"/>
</dbReference>
<dbReference type="InterPro" id="IPR029025">
    <property type="entry name" value="T3SS_substrate_exporter_C"/>
</dbReference>
<evidence type="ECO:0000256" key="13">
    <source>
        <dbReference type="NCBIfam" id="TIGR01400"/>
    </source>
</evidence>
<evidence type="ECO:0000256" key="12">
    <source>
        <dbReference type="ARBA" id="ARBA00023225"/>
    </source>
</evidence>
<keyword evidence="5 14" id="KW-1003">Cell membrane</keyword>
<keyword evidence="15" id="KW-0969">Cilium</keyword>
<dbReference type="GO" id="GO:0009306">
    <property type="term" value="P:protein secretion"/>
    <property type="evidence" value="ECO:0007669"/>
    <property type="project" value="InterPro"/>
</dbReference>
<evidence type="ECO:0000256" key="1">
    <source>
        <dbReference type="ARBA" id="ARBA00002578"/>
    </source>
</evidence>
<keyword evidence="10 14" id="KW-0472">Membrane</keyword>
<dbReference type="PRINTS" id="PR00950">
    <property type="entry name" value="TYPE3IMSPROT"/>
</dbReference>
<feature type="transmembrane region" description="Helical" evidence="14">
    <location>
        <begin position="6"/>
        <end position="28"/>
    </location>
</feature>
<dbReference type="OrthoDB" id="9807950at2"/>
<accession>A0A401UHC6</accession>
<evidence type="ECO:0000256" key="9">
    <source>
        <dbReference type="ARBA" id="ARBA00022989"/>
    </source>
</evidence>
<evidence type="ECO:0000256" key="10">
    <source>
        <dbReference type="ARBA" id="ARBA00023136"/>
    </source>
</evidence>
<evidence type="ECO:0000256" key="5">
    <source>
        <dbReference type="ARBA" id="ARBA00022475"/>
    </source>
</evidence>
<protein>
    <recommendedName>
        <fullName evidence="13 14">Flagellar biosynthetic protein FliR</fullName>
    </recommendedName>
</protein>
<name>A0A401UHC6_9CLOT</name>
<feature type="transmembrane region" description="Helical" evidence="14">
    <location>
        <begin position="172"/>
        <end position="196"/>
    </location>
</feature>
<dbReference type="AlphaFoldDB" id="A0A401UHC6"/>
<evidence type="ECO:0000313" key="16">
    <source>
        <dbReference type="Proteomes" id="UP000287872"/>
    </source>
</evidence>
<evidence type="ECO:0000256" key="6">
    <source>
        <dbReference type="ARBA" id="ARBA00022692"/>
    </source>
</evidence>
<dbReference type="InterPro" id="IPR006136">
    <property type="entry name" value="FlhB"/>
</dbReference>
<feature type="transmembrane region" description="Helical" evidence="14">
    <location>
        <begin position="118"/>
        <end position="136"/>
    </location>
</feature>
<feature type="transmembrane region" description="Helical" evidence="14">
    <location>
        <begin position="35"/>
        <end position="55"/>
    </location>
</feature>
<dbReference type="GO" id="GO:0006605">
    <property type="term" value="P:protein targeting"/>
    <property type="evidence" value="ECO:0007669"/>
    <property type="project" value="UniProtKB-UniRule"/>
</dbReference>
<gene>
    <name evidence="15" type="ORF">Ctaglu_05840</name>
</gene>
<keyword evidence="12" id="KW-1006">Bacterial flagellum protein export</keyword>
<evidence type="ECO:0000256" key="14">
    <source>
        <dbReference type="RuleBase" id="RU362071"/>
    </source>
</evidence>
<keyword evidence="6 14" id="KW-0812">Transmembrane</keyword>
<reference evidence="15 16" key="1">
    <citation type="submission" date="2018-11" db="EMBL/GenBank/DDBJ databases">
        <title>Genome sequencing and assembly of Clostridium tagluense strain A121.</title>
        <authorList>
            <person name="Murakami T."/>
            <person name="Segawa T."/>
            <person name="Shcherbakova V.A."/>
            <person name="Mori H."/>
            <person name="Yoshimura Y."/>
        </authorList>
    </citation>
    <scope>NUCLEOTIDE SEQUENCE [LARGE SCALE GENOMIC DNA]</scope>
    <source>
        <strain evidence="15 16">A121</strain>
    </source>
</reference>
<dbReference type="PANTHER" id="PTHR30531">
    <property type="entry name" value="FLAGELLAR BIOSYNTHETIC PROTEIN FLHB"/>
    <property type="match status" value="1"/>
</dbReference>
<dbReference type="EMBL" id="BHYK01000003">
    <property type="protein sequence ID" value="GCD08961.1"/>
    <property type="molecule type" value="Genomic_DNA"/>
</dbReference>
<organism evidence="15 16">
    <name type="scientific">Clostridium tagluense</name>
    <dbReference type="NCBI Taxonomy" id="360422"/>
    <lineage>
        <taxon>Bacteria</taxon>
        <taxon>Bacillati</taxon>
        <taxon>Bacillota</taxon>
        <taxon>Clostridia</taxon>
        <taxon>Eubacteriales</taxon>
        <taxon>Clostridiaceae</taxon>
        <taxon>Clostridium</taxon>
    </lineage>
</organism>
<feature type="transmembrane region" description="Helical" evidence="14">
    <location>
        <begin position="291"/>
        <end position="312"/>
    </location>
</feature>
<keyword evidence="8" id="KW-0653">Protein transport</keyword>
<dbReference type="Pfam" id="PF01312">
    <property type="entry name" value="Bac_export_2"/>
    <property type="match status" value="1"/>
</dbReference>
<sequence length="612" mass="68177">MINTAYYLGFIMVLLRVSAFVMGIPIFFPKGTPAMVKVGFCVVFTFLILPGVNYANVSLITNNTGLIKFCIDEVITGLALGYITKFCFFSAQMAGQLMDFQVGFSMMSMFDPISNENVTLLGRLLYWVSMVMFFVVDGHHMLIRAIIDSFNVVNIGKFILSQGTAMMMVKIFIEFFTLGFKIAIPIILIIIITDLAMGLVSRTVPQLNVMILGMPIKILVGLSCFALVLPIVIKLIVNSFYTIPDIIKAFYKVIPLLIFASSDSGEKTEEATPKKKSDSKKKGQVAKSKELSSTVTLLTSTLLLIMLGAYILDTLKGVMIIFLENYLTLIVTEETFRTVLFVSIIKFGLLLLPIMVPIMIMGVVASLMQSGFILTGEPLKPDLKKLSPISGFKKIFSTRSLVDLLKNLAIVTTIGIVAYNFIKDNYLQMMNYGSLKIEAILVVFGKLVIDIFFKIAIIMLIISVIDFAYQKYKHNKELKMSMQEVKEEYKQQEGDPQIKSKIRQKQREMASSRMMQSVPDATVVITNPTHLAIAIKYEQGGEGAPIVVAIGADNVAIKIKEVAKENDIPIIENKPLARLIYKELDIGSEIPTEMYGAVAEILALVYKLKKRK</sequence>
<dbReference type="RefSeq" id="WP_124997942.1">
    <property type="nucleotide sequence ID" value="NZ_BHYK01000003.1"/>
</dbReference>
<proteinExistence type="inferred from homology"/>
<keyword evidence="16" id="KW-1185">Reference proteome</keyword>
<keyword evidence="7" id="KW-1005">Bacterial flagellum biogenesis</keyword>
<dbReference type="InterPro" id="IPR006135">
    <property type="entry name" value="T3SS_substrate_exporter"/>
</dbReference>
<feature type="transmembrane region" description="Helical" evidence="14">
    <location>
        <begin position="451"/>
        <end position="469"/>
    </location>
</feature>
<dbReference type="InterPro" id="IPR006303">
    <property type="entry name" value="FliR"/>
</dbReference>
<keyword evidence="9 14" id="KW-1133">Transmembrane helix</keyword>
<dbReference type="Gene3D" id="3.40.1690.10">
    <property type="entry name" value="secretion proteins EscU"/>
    <property type="match status" value="1"/>
</dbReference>
<feature type="transmembrane region" description="Helical" evidence="14">
    <location>
        <begin position="75"/>
        <end position="97"/>
    </location>
</feature>
<evidence type="ECO:0000256" key="7">
    <source>
        <dbReference type="ARBA" id="ARBA00022795"/>
    </source>
</evidence>
<dbReference type="NCBIfam" id="NF009411">
    <property type="entry name" value="PRK12772.1"/>
    <property type="match status" value="1"/>
</dbReference>
<keyword evidence="15" id="KW-0966">Cell projection</keyword>
<evidence type="ECO:0000256" key="11">
    <source>
        <dbReference type="ARBA" id="ARBA00023143"/>
    </source>
</evidence>
<comment type="function">
    <text evidence="1 14">Role in flagellar biosynthesis.</text>
</comment>
<keyword evidence="15" id="KW-0282">Flagellum</keyword>
<evidence type="ECO:0000313" key="15">
    <source>
        <dbReference type="EMBL" id="GCD08961.1"/>
    </source>
</evidence>
<dbReference type="Gene3D" id="6.10.250.2080">
    <property type="match status" value="1"/>
</dbReference>
<dbReference type="Pfam" id="PF01311">
    <property type="entry name" value="Bac_export_1"/>
    <property type="match status" value="1"/>
</dbReference>
<feature type="transmembrane region" description="Helical" evidence="14">
    <location>
        <begin position="216"/>
        <end position="237"/>
    </location>
</feature>
<keyword evidence="11 14" id="KW-0975">Bacterial flagellum</keyword>